<dbReference type="AlphaFoldDB" id="A0A023CY17"/>
<evidence type="ECO:0000313" key="5">
    <source>
        <dbReference type="EMBL" id="KRN07690.1"/>
    </source>
</evidence>
<dbReference type="InterPro" id="IPR027417">
    <property type="entry name" value="P-loop_NTPase"/>
</dbReference>
<evidence type="ECO:0000256" key="1">
    <source>
        <dbReference type="ARBA" id="ARBA00022448"/>
    </source>
</evidence>
<comment type="caution">
    <text evidence="5">The sequence shown here is derived from an EMBL/GenBank/DDBJ whole genome shotgun (WGS) entry which is preliminary data.</text>
</comment>
<dbReference type="GO" id="GO:0016887">
    <property type="term" value="F:ATP hydrolysis activity"/>
    <property type="evidence" value="ECO:0007669"/>
    <property type="project" value="InterPro"/>
</dbReference>
<reference evidence="5 6" key="1">
    <citation type="journal article" date="2015" name="Genome Announc.">
        <title>Expanding the biotechnology potential of lactobacilli through comparative genomics of 213 strains and associated genera.</title>
        <authorList>
            <person name="Sun Z."/>
            <person name="Harris H.M."/>
            <person name="McCann A."/>
            <person name="Guo C."/>
            <person name="Argimon S."/>
            <person name="Zhang W."/>
            <person name="Yang X."/>
            <person name="Jeffery I.B."/>
            <person name="Cooney J.C."/>
            <person name="Kagawa T.F."/>
            <person name="Liu W."/>
            <person name="Song Y."/>
            <person name="Salvetti E."/>
            <person name="Wrobel A."/>
            <person name="Rasinkangas P."/>
            <person name="Parkhill J."/>
            <person name="Rea M.C."/>
            <person name="O'Sullivan O."/>
            <person name="Ritari J."/>
            <person name="Douillard F.P."/>
            <person name="Paul Ross R."/>
            <person name="Yang R."/>
            <person name="Briner A.E."/>
            <person name="Felis G.E."/>
            <person name="de Vos W.M."/>
            <person name="Barrangou R."/>
            <person name="Klaenhammer T.R."/>
            <person name="Caufield P.W."/>
            <person name="Cui Y."/>
            <person name="Zhang H."/>
            <person name="O'Toole P.W."/>
        </authorList>
    </citation>
    <scope>NUCLEOTIDE SEQUENCE [LARGE SCALE GENOMIC DNA]</scope>
    <source>
        <strain evidence="5 6">DSM 21376</strain>
    </source>
</reference>
<dbReference type="SMART" id="SM00382">
    <property type="entry name" value="AAA"/>
    <property type="match status" value="1"/>
</dbReference>
<dbReference type="SUPFAM" id="SSF52540">
    <property type="entry name" value="P-loop containing nucleoside triphosphate hydrolases"/>
    <property type="match status" value="1"/>
</dbReference>
<keyword evidence="6" id="KW-1185">Reference proteome</keyword>
<dbReference type="PATRIC" id="fig|1423806.3.peg.1003"/>
<keyword evidence="1" id="KW-0813">Transport</keyword>
<organism evidence="5 6">
    <name type="scientific">Liquorilactobacillus sucicola DSM 21376 = JCM 15457</name>
    <dbReference type="NCBI Taxonomy" id="1423806"/>
    <lineage>
        <taxon>Bacteria</taxon>
        <taxon>Bacillati</taxon>
        <taxon>Bacillota</taxon>
        <taxon>Bacilli</taxon>
        <taxon>Lactobacillales</taxon>
        <taxon>Lactobacillaceae</taxon>
        <taxon>Liquorilactobacillus</taxon>
    </lineage>
</organism>
<accession>A0A023CY17</accession>
<gene>
    <name evidence="5" type="ORF">FD15_GL000986</name>
</gene>
<evidence type="ECO:0000256" key="2">
    <source>
        <dbReference type="ARBA" id="ARBA00022741"/>
    </source>
</evidence>
<dbReference type="PROSITE" id="PS50893">
    <property type="entry name" value="ABC_TRANSPORTER_2"/>
    <property type="match status" value="1"/>
</dbReference>
<protein>
    <submittedName>
        <fullName evidence="5">ABC transporter ATP-binding protein</fullName>
    </submittedName>
</protein>
<dbReference type="InterPro" id="IPR003439">
    <property type="entry name" value="ABC_transporter-like_ATP-bd"/>
</dbReference>
<dbReference type="RefSeq" id="WP_034988881.1">
    <property type="nucleotide sequence ID" value="NZ_AYZF01000002.1"/>
</dbReference>
<dbReference type="Proteomes" id="UP000050961">
    <property type="component" value="Unassembled WGS sequence"/>
</dbReference>
<name>A0A023CY17_9LACO</name>
<evidence type="ECO:0000256" key="3">
    <source>
        <dbReference type="ARBA" id="ARBA00022840"/>
    </source>
</evidence>
<keyword evidence="2" id="KW-0547">Nucleotide-binding</keyword>
<dbReference type="InterPro" id="IPR003593">
    <property type="entry name" value="AAA+_ATPase"/>
</dbReference>
<evidence type="ECO:0000313" key="6">
    <source>
        <dbReference type="Proteomes" id="UP000050961"/>
    </source>
</evidence>
<sequence length="222" mass="24992">MNPIIDVHGLNLSVQGKQLFKDLTFQIPANKLTCITGENGVGKTTLVKYLLNTFKHPSQNVNLSVTSKETQYVPQLRNIDDEFPLNIRDFVGLGLKKAVLPWHTAKERLLLRRILDETSLSAIQNRPLGAASGGEKQRAFLAQALCAEPKLLILDESTASLDKDSKYNLMDLIEKLLQTREITVLFITHDPELIARYADYDLILANQKGQLLRKDRFSHATI</sequence>
<proteinExistence type="predicted"/>
<dbReference type="eggNOG" id="COG1121">
    <property type="taxonomic scope" value="Bacteria"/>
</dbReference>
<dbReference type="Pfam" id="PF00005">
    <property type="entry name" value="ABC_tran"/>
    <property type="match status" value="1"/>
</dbReference>
<dbReference type="STRING" id="1423806.FD15_GL000986"/>
<evidence type="ECO:0000259" key="4">
    <source>
        <dbReference type="PROSITE" id="PS50893"/>
    </source>
</evidence>
<keyword evidence="3 5" id="KW-0067">ATP-binding</keyword>
<dbReference type="InterPro" id="IPR050153">
    <property type="entry name" value="Metal_Ion_Import_ABC"/>
</dbReference>
<dbReference type="EMBL" id="AYZF01000002">
    <property type="protein sequence ID" value="KRN07690.1"/>
    <property type="molecule type" value="Genomic_DNA"/>
</dbReference>
<dbReference type="Gene3D" id="3.40.50.300">
    <property type="entry name" value="P-loop containing nucleotide triphosphate hydrolases"/>
    <property type="match status" value="1"/>
</dbReference>
<dbReference type="PANTHER" id="PTHR42734">
    <property type="entry name" value="METAL TRANSPORT SYSTEM ATP-BINDING PROTEIN TM_0124-RELATED"/>
    <property type="match status" value="1"/>
</dbReference>
<dbReference type="GO" id="GO:0005524">
    <property type="term" value="F:ATP binding"/>
    <property type="evidence" value="ECO:0007669"/>
    <property type="project" value="UniProtKB-KW"/>
</dbReference>
<dbReference type="OrthoDB" id="9806726at2"/>
<feature type="domain" description="ABC transporter" evidence="4">
    <location>
        <begin position="5"/>
        <end position="222"/>
    </location>
</feature>